<dbReference type="EMBL" id="KQ257467">
    <property type="protein sequence ID" value="KNC96685.1"/>
    <property type="molecule type" value="Genomic_DNA"/>
</dbReference>
<dbReference type="GeneID" id="27691082"/>
<proteinExistence type="predicted"/>
<dbReference type="AlphaFoldDB" id="A0A0L0H5A4"/>
<gene>
    <name evidence="1" type="ORF">SPPG_07898</name>
</gene>
<dbReference type="OrthoDB" id="2095183at2759"/>
<dbReference type="RefSeq" id="XP_016604725.1">
    <property type="nucleotide sequence ID" value="XM_016756046.1"/>
</dbReference>
<reference evidence="1 2" key="1">
    <citation type="submission" date="2009-08" db="EMBL/GenBank/DDBJ databases">
        <title>The Genome Sequence of Spizellomyces punctatus strain DAOM BR117.</title>
        <authorList>
            <consortium name="The Broad Institute Genome Sequencing Platform"/>
            <person name="Russ C."/>
            <person name="Cuomo C."/>
            <person name="Shea T."/>
            <person name="Young S.K."/>
            <person name="Zeng Q."/>
            <person name="Koehrsen M."/>
            <person name="Haas B."/>
            <person name="Borodovsky M."/>
            <person name="Guigo R."/>
            <person name="Alvarado L."/>
            <person name="Berlin A."/>
            <person name="Bochicchio J."/>
            <person name="Borenstein D."/>
            <person name="Chapman S."/>
            <person name="Chen Z."/>
            <person name="Engels R."/>
            <person name="Freedman E."/>
            <person name="Gellesch M."/>
            <person name="Goldberg J."/>
            <person name="Griggs A."/>
            <person name="Gujja S."/>
            <person name="Heiman D."/>
            <person name="Hepburn T."/>
            <person name="Howarth C."/>
            <person name="Jen D."/>
            <person name="Larson L."/>
            <person name="Lewis B."/>
            <person name="Mehta T."/>
            <person name="Park D."/>
            <person name="Pearson M."/>
            <person name="Roberts A."/>
            <person name="Saif S."/>
            <person name="Shenoy N."/>
            <person name="Sisk P."/>
            <person name="Stolte C."/>
            <person name="Sykes S."/>
            <person name="Thomson T."/>
            <person name="Walk T."/>
            <person name="White J."/>
            <person name="Yandava C."/>
            <person name="Burger G."/>
            <person name="Gray M.W."/>
            <person name="Holland P.W.H."/>
            <person name="King N."/>
            <person name="Lang F.B.F."/>
            <person name="Roger A.J."/>
            <person name="Ruiz-Trillo I."/>
            <person name="Lander E."/>
            <person name="Nusbaum C."/>
        </authorList>
    </citation>
    <scope>NUCLEOTIDE SEQUENCE [LARGE SCALE GENOMIC DNA]</scope>
    <source>
        <strain evidence="1 2">DAOM BR117</strain>
    </source>
</reference>
<sequence length="182" mass="20697">MGRTNPLALRLRGVVNWPGNVRHQLLADYVKHIFQHNVISEPHIRASTSGIWINLTVLEQTKSDNQPSSHPRVRNPTIDFRNVRPLEALGRLERRVDKLAKGNHYFKDIFKGNATTPLEALGAEQDPLASLQIYRDSPIHLKVNVIKNPLLDAQVCAHYVAKHLANNRPMNKIYKQLLTKIA</sequence>
<organism evidence="1 2">
    <name type="scientific">Spizellomyces punctatus (strain DAOM BR117)</name>
    <dbReference type="NCBI Taxonomy" id="645134"/>
    <lineage>
        <taxon>Eukaryota</taxon>
        <taxon>Fungi</taxon>
        <taxon>Fungi incertae sedis</taxon>
        <taxon>Chytridiomycota</taxon>
        <taxon>Chytridiomycota incertae sedis</taxon>
        <taxon>Chytridiomycetes</taxon>
        <taxon>Spizellomycetales</taxon>
        <taxon>Spizellomycetaceae</taxon>
        <taxon>Spizellomyces</taxon>
    </lineage>
</organism>
<dbReference type="VEuPathDB" id="FungiDB:SPPG_07898"/>
<accession>A0A0L0H5A4</accession>
<dbReference type="Proteomes" id="UP000053201">
    <property type="component" value="Unassembled WGS sequence"/>
</dbReference>
<evidence type="ECO:0000313" key="1">
    <source>
        <dbReference type="EMBL" id="KNC96685.1"/>
    </source>
</evidence>
<evidence type="ECO:0000313" key="2">
    <source>
        <dbReference type="Proteomes" id="UP000053201"/>
    </source>
</evidence>
<name>A0A0L0H5A4_SPIPD</name>
<protein>
    <submittedName>
        <fullName evidence="1">Uncharacterized protein</fullName>
    </submittedName>
</protein>
<keyword evidence="2" id="KW-1185">Reference proteome</keyword>
<dbReference type="InParanoid" id="A0A0L0H5A4"/>